<sequence length="404" mass="42387">MAAQSFIVAAKRTPFGAFGGKLKDRTANELGGIAAKAAIASLPANVQEHLRKSTSPRQSVIFGNVLQSSTDAPYLARHVGHRAGLPITTPATTVNRLCTSGFQSIIAAVQEIKANDSDIVVSGGTENMSQAPYALRNVRWGAKFGPEYLKMEDTLMAALTDRHPEVVPMAITAERLAEKYGVTREECDQFSLHSQQRWAKANESGVFSREITPVDVKVKRTIESMVTDEHPRPQTTIDGLSRLAPVFKKEGVVTAGNASGISDGASAVIVASEDAVKKHNITPMARIVSYHVVGVEPGIMGIGPVDAIRGALAKAELSLGQMDLIEINEAFAAQVLSCAKALDIDPSKLNLSGGAIALGHPLGASGSRIMGHLAHRLAETGGRYAVGSACAGGGQGVAIIIEAA</sequence>
<dbReference type="OrthoDB" id="5404651at2759"/>
<dbReference type="PANTHER" id="PTHR18919">
    <property type="entry name" value="ACETYL-COA C-ACYLTRANSFERASE"/>
    <property type="match status" value="1"/>
</dbReference>
<feature type="active site" description="Acyl-thioester intermediate" evidence="4">
    <location>
        <position position="98"/>
    </location>
</feature>
<dbReference type="CDD" id="cd00751">
    <property type="entry name" value="thiolase"/>
    <property type="match status" value="1"/>
</dbReference>
<dbReference type="InterPro" id="IPR020613">
    <property type="entry name" value="Thiolase_CS"/>
</dbReference>
<protein>
    <submittedName>
        <fullName evidence="8">Thiolase</fullName>
    </submittedName>
</protein>
<evidence type="ECO:0000256" key="3">
    <source>
        <dbReference type="ARBA" id="ARBA00023315"/>
    </source>
</evidence>
<evidence type="ECO:0000256" key="2">
    <source>
        <dbReference type="ARBA" id="ARBA00022679"/>
    </source>
</evidence>
<dbReference type="PANTHER" id="PTHR18919:SF107">
    <property type="entry name" value="ACETYL-COA ACETYLTRANSFERASE, CYTOSOLIC"/>
    <property type="match status" value="1"/>
</dbReference>
<feature type="domain" description="Thiolase C-terminal" evidence="7">
    <location>
        <begin position="282"/>
        <end position="402"/>
    </location>
</feature>
<dbReference type="NCBIfam" id="TIGR01930">
    <property type="entry name" value="AcCoA-C-Actrans"/>
    <property type="match status" value="1"/>
</dbReference>
<evidence type="ECO:0000256" key="1">
    <source>
        <dbReference type="ARBA" id="ARBA00010982"/>
    </source>
</evidence>
<dbReference type="SUPFAM" id="SSF53901">
    <property type="entry name" value="Thiolase-like"/>
    <property type="match status" value="2"/>
</dbReference>
<feature type="active site" description="Proton acceptor" evidence="4">
    <location>
        <position position="360"/>
    </location>
</feature>
<evidence type="ECO:0000313" key="9">
    <source>
        <dbReference type="Proteomes" id="UP000242474"/>
    </source>
</evidence>
<feature type="active site" description="Proton acceptor" evidence="4">
    <location>
        <position position="390"/>
    </location>
</feature>
<keyword evidence="9" id="KW-1185">Reference proteome</keyword>
<dbReference type="GO" id="GO:0003985">
    <property type="term" value="F:acetyl-CoA C-acetyltransferase activity"/>
    <property type="evidence" value="ECO:0007669"/>
    <property type="project" value="TreeGrafter"/>
</dbReference>
<dbReference type="AlphaFoldDB" id="A0A2G5BD71"/>
<gene>
    <name evidence="8" type="ORF">COEREDRAFT_80988</name>
</gene>
<keyword evidence="3 5" id="KW-0012">Acyltransferase</keyword>
<dbReference type="Gene3D" id="3.40.47.10">
    <property type="match status" value="2"/>
</dbReference>
<dbReference type="InterPro" id="IPR020610">
    <property type="entry name" value="Thiolase_AS"/>
</dbReference>
<dbReference type="Pfam" id="PF00108">
    <property type="entry name" value="Thiolase_N"/>
    <property type="match status" value="1"/>
</dbReference>
<dbReference type="PROSITE" id="PS00099">
    <property type="entry name" value="THIOLASE_3"/>
    <property type="match status" value="1"/>
</dbReference>
<reference evidence="8 9" key="1">
    <citation type="journal article" date="2015" name="Genome Biol. Evol.">
        <title>Phylogenomic analyses indicate that early fungi evolved digesting cell walls of algal ancestors of land plants.</title>
        <authorList>
            <person name="Chang Y."/>
            <person name="Wang S."/>
            <person name="Sekimoto S."/>
            <person name="Aerts A.L."/>
            <person name="Choi C."/>
            <person name="Clum A."/>
            <person name="LaButti K.M."/>
            <person name="Lindquist E.A."/>
            <person name="Yee Ngan C."/>
            <person name="Ohm R.A."/>
            <person name="Salamov A.A."/>
            <person name="Grigoriev I.V."/>
            <person name="Spatafora J.W."/>
            <person name="Berbee M.L."/>
        </authorList>
    </citation>
    <scope>NUCLEOTIDE SEQUENCE [LARGE SCALE GENOMIC DNA]</scope>
    <source>
        <strain evidence="8 9">NRRL 1564</strain>
    </source>
</reference>
<dbReference type="Pfam" id="PF02803">
    <property type="entry name" value="Thiolase_C"/>
    <property type="match status" value="1"/>
</dbReference>
<dbReference type="InterPro" id="IPR016039">
    <property type="entry name" value="Thiolase-like"/>
</dbReference>
<name>A0A2G5BD71_COERN</name>
<keyword evidence="2 5" id="KW-0808">Transferase</keyword>
<dbReference type="InterPro" id="IPR020617">
    <property type="entry name" value="Thiolase_C"/>
</dbReference>
<evidence type="ECO:0000256" key="5">
    <source>
        <dbReference type="RuleBase" id="RU003557"/>
    </source>
</evidence>
<dbReference type="PROSITE" id="PS00737">
    <property type="entry name" value="THIOLASE_2"/>
    <property type="match status" value="1"/>
</dbReference>
<dbReference type="FunFam" id="3.40.47.10:FF:000010">
    <property type="entry name" value="Acetyl-CoA acetyltransferase (Thiolase)"/>
    <property type="match status" value="1"/>
</dbReference>
<feature type="domain" description="Thiolase N-terminal" evidence="6">
    <location>
        <begin position="6"/>
        <end position="274"/>
    </location>
</feature>
<evidence type="ECO:0000256" key="4">
    <source>
        <dbReference type="PIRSR" id="PIRSR000429-1"/>
    </source>
</evidence>
<evidence type="ECO:0000259" key="6">
    <source>
        <dbReference type="Pfam" id="PF00108"/>
    </source>
</evidence>
<dbReference type="PIRSF" id="PIRSF000429">
    <property type="entry name" value="Ac-CoA_Ac_transf"/>
    <property type="match status" value="1"/>
</dbReference>
<proteinExistence type="inferred from homology"/>
<dbReference type="InterPro" id="IPR002155">
    <property type="entry name" value="Thiolase"/>
</dbReference>
<dbReference type="GO" id="GO:0005739">
    <property type="term" value="C:mitochondrion"/>
    <property type="evidence" value="ECO:0007669"/>
    <property type="project" value="TreeGrafter"/>
</dbReference>
<comment type="similarity">
    <text evidence="1 5">Belongs to the thiolase-like superfamily. Thiolase family.</text>
</comment>
<organism evidence="8 9">
    <name type="scientific">Coemansia reversa (strain ATCC 12441 / NRRL 1564)</name>
    <dbReference type="NCBI Taxonomy" id="763665"/>
    <lineage>
        <taxon>Eukaryota</taxon>
        <taxon>Fungi</taxon>
        <taxon>Fungi incertae sedis</taxon>
        <taxon>Zoopagomycota</taxon>
        <taxon>Kickxellomycotina</taxon>
        <taxon>Kickxellomycetes</taxon>
        <taxon>Kickxellales</taxon>
        <taxon>Kickxellaceae</taxon>
        <taxon>Coemansia</taxon>
    </lineage>
</organism>
<accession>A0A2G5BD71</accession>
<dbReference type="STRING" id="763665.A0A2G5BD71"/>
<dbReference type="GO" id="GO:0006635">
    <property type="term" value="P:fatty acid beta-oxidation"/>
    <property type="evidence" value="ECO:0007669"/>
    <property type="project" value="TreeGrafter"/>
</dbReference>
<evidence type="ECO:0000313" key="8">
    <source>
        <dbReference type="EMBL" id="PIA16959.1"/>
    </source>
</evidence>
<dbReference type="InterPro" id="IPR020616">
    <property type="entry name" value="Thiolase_N"/>
</dbReference>
<dbReference type="EMBL" id="KZ303497">
    <property type="protein sequence ID" value="PIA16959.1"/>
    <property type="molecule type" value="Genomic_DNA"/>
</dbReference>
<evidence type="ECO:0000259" key="7">
    <source>
        <dbReference type="Pfam" id="PF02803"/>
    </source>
</evidence>
<dbReference type="Proteomes" id="UP000242474">
    <property type="component" value="Unassembled WGS sequence"/>
</dbReference>